<dbReference type="InterPro" id="IPR003313">
    <property type="entry name" value="AraC-bd"/>
</dbReference>
<dbReference type="Pfam" id="PF02311">
    <property type="entry name" value="AraC_binding"/>
    <property type="match status" value="1"/>
</dbReference>
<dbReference type="KEGG" id="drc:G0Q07_06750"/>
<dbReference type="InterPro" id="IPR011051">
    <property type="entry name" value="RmlC_Cupin_sf"/>
</dbReference>
<dbReference type="AlphaFoldDB" id="A0A6C0RC12"/>
<gene>
    <name evidence="3" type="ORF">G0Q07_06750</name>
</gene>
<dbReference type="Gene3D" id="2.60.120.10">
    <property type="entry name" value="Jelly Rolls"/>
    <property type="match status" value="1"/>
</dbReference>
<dbReference type="EMBL" id="CP048409">
    <property type="protein sequence ID" value="QIA07442.1"/>
    <property type="molecule type" value="Genomic_DNA"/>
</dbReference>
<reference evidence="3 4" key="1">
    <citation type="submission" date="2020-02" db="EMBL/GenBank/DDBJ databases">
        <title>Genome sequencing for Draconibacterium sp. strain M1.</title>
        <authorList>
            <person name="Park S.-J."/>
        </authorList>
    </citation>
    <scope>NUCLEOTIDE SEQUENCE [LARGE SCALE GENOMIC DNA]</scope>
    <source>
        <strain evidence="3 4">M1</strain>
    </source>
</reference>
<evidence type="ECO:0000313" key="4">
    <source>
        <dbReference type="Proteomes" id="UP000474630"/>
    </source>
</evidence>
<protein>
    <recommendedName>
        <fullName evidence="2">AraC-type arabinose-binding/dimerisation domain-containing protein</fullName>
    </recommendedName>
</protein>
<feature type="domain" description="AraC-type arabinose-binding/dimerisation" evidence="2">
    <location>
        <begin position="26"/>
        <end position="77"/>
    </location>
</feature>
<evidence type="ECO:0000313" key="3">
    <source>
        <dbReference type="EMBL" id="QIA07442.1"/>
    </source>
</evidence>
<dbReference type="GO" id="GO:0003677">
    <property type="term" value="F:DNA binding"/>
    <property type="evidence" value="ECO:0007669"/>
    <property type="project" value="UniProtKB-KW"/>
</dbReference>
<evidence type="ECO:0000256" key="1">
    <source>
        <dbReference type="ARBA" id="ARBA00023125"/>
    </source>
</evidence>
<name>A0A6C0RC12_9BACT</name>
<proteinExistence type="predicted"/>
<keyword evidence="4" id="KW-1185">Reference proteome</keyword>
<dbReference type="RefSeq" id="WP_163345364.1">
    <property type="nucleotide sequence ID" value="NZ_CP048409.1"/>
</dbReference>
<dbReference type="SUPFAM" id="SSF51182">
    <property type="entry name" value="RmlC-like cupins"/>
    <property type="match status" value="1"/>
</dbReference>
<dbReference type="Proteomes" id="UP000474630">
    <property type="component" value="Chromosome"/>
</dbReference>
<dbReference type="GO" id="GO:0006355">
    <property type="term" value="P:regulation of DNA-templated transcription"/>
    <property type="evidence" value="ECO:0007669"/>
    <property type="project" value="InterPro"/>
</dbReference>
<organism evidence="3 4">
    <name type="scientific">Draconibacterium halophilum</name>
    <dbReference type="NCBI Taxonomy" id="2706887"/>
    <lineage>
        <taxon>Bacteria</taxon>
        <taxon>Pseudomonadati</taxon>
        <taxon>Bacteroidota</taxon>
        <taxon>Bacteroidia</taxon>
        <taxon>Marinilabiliales</taxon>
        <taxon>Prolixibacteraceae</taxon>
        <taxon>Draconibacterium</taxon>
    </lineage>
</organism>
<dbReference type="InterPro" id="IPR014710">
    <property type="entry name" value="RmlC-like_jellyroll"/>
</dbReference>
<evidence type="ECO:0000259" key="2">
    <source>
        <dbReference type="Pfam" id="PF02311"/>
    </source>
</evidence>
<sequence>MKLMHEQIDFPGKSVVIARMQEKQCFTYPWHFHSEYEIIYVLDGYGTRFVADSIEEFDSDDFVLMASNLPHFWKTDASYHEKKNHKKLSISYCSFLMSFSKRQFWIILSFTG</sequence>
<accession>A0A6C0RC12</accession>
<keyword evidence="1" id="KW-0238">DNA-binding</keyword>